<feature type="transmembrane region" description="Helical" evidence="2">
    <location>
        <begin position="235"/>
        <end position="257"/>
    </location>
</feature>
<evidence type="ECO:0000313" key="5">
    <source>
        <dbReference type="Proteomes" id="UP000001940"/>
    </source>
</evidence>
<dbReference type="WormBase" id="Y73B6BL.31a">
    <property type="protein sequence ID" value="CE31127"/>
    <property type="gene ID" value="WBGene00022252"/>
</dbReference>
<feature type="transmembrane region" description="Helical" evidence="2">
    <location>
        <begin position="106"/>
        <end position="125"/>
    </location>
</feature>
<evidence type="ECO:0000313" key="4">
    <source>
        <dbReference type="EMBL" id="CCD74177.1"/>
    </source>
</evidence>
<dbReference type="Pfam" id="PF03151">
    <property type="entry name" value="TPT"/>
    <property type="match status" value="1"/>
</dbReference>
<dbReference type="InParanoid" id="Q95XC7"/>
<dbReference type="GeneID" id="177408"/>
<feature type="transmembrane region" description="Helical" evidence="2">
    <location>
        <begin position="67"/>
        <end position="86"/>
    </location>
</feature>
<evidence type="ECO:0000313" key="6">
    <source>
        <dbReference type="WormBase" id="Y73B6BL.31a"/>
    </source>
</evidence>
<dbReference type="UCSC" id="Y73B6BL.31a">
    <property type="organism name" value="c. elegans"/>
</dbReference>
<dbReference type="InterPro" id="IPR037185">
    <property type="entry name" value="EmrE-like"/>
</dbReference>
<feature type="transmembrane region" description="Helical" evidence="2">
    <location>
        <begin position="303"/>
        <end position="321"/>
    </location>
</feature>
<dbReference type="Proteomes" id="UP000001940">
    <property type="component" value="Chromosome IV"/>
</dbReference>
<keyword evidence="2" id="KW-1133">Transmembrane helix</keyword>
<dbReference type="eggNOG" id="KOG4314">
    <property type="taxonomic scope" value="Eukaryota"/>
</dbReference>
<dbReference type="OrthoDB" id="10062838at2759"/>
<keyword evidence="5" id="KW-1185">Reference proteome</keyword>
<dbReference type="PANTHER" id="PTHR19346">
    <property type="entry name" value="SUGAR PHOSPHATE TRANSPORTER DOMAIN-CONTAINING PROTEIN"/>
    <property type="match status" value="1"/>
</dbReference>
<dbReference type="OMA" id="CHIEHAE"/>
<dbReference type="STRING" id="6239.Y73B6BL.31a.1"/>
<organism evidence="4 5">
    <name type="scientific">Caenorhabditis elegans</name>
    <dbReference type="NCBI Taxonomy" id="6239"/>
    <lineage>
        <taxon>Eukaryota</taxon>
        <taxon>Metazoa</taxon>
        <taxon>Ecdysozoa</taxon>
        <taxon>Nematoda</taxon>
        <taxon>Chromadorea</taxon>
        <taxon>Rhabditida</taxon>
        <taxon>Rhabditina</taxon>
        <taxon>Rhabditomorpha</taxon>
        <taxon>Rhabditoidea</taxon>
        <taxon>Rhabditidae</taxon>
        <taxon>Peloderinae</taxon>
        <taxon>Caenorhabditis</taxon>
    </lineage>
</organism>
<reference evidence="4 5" key="1">
    <citation type="journal article" date="1998" name="Science">
        <title>Genome sequence of the nematode C. elegans: a platform for investigating biology.</title>
        <authorList>
            <consortium name="The C. elegans sequencing consortium"/>
            <person name="Sulson J.E."/>
            <person name="Waterston R."/>
        </authorList>
    </citation>
    <scope>NUCLEOTIDE SEQUENCE [LARGE SCALE GENOMIC DNA]</scope>
    <source>
        <strain evidence="4 5">Bristol N2</strain>
    </source>
</reference>
<keyword evidence="2" id="KW-0472">Membrane</keyword>
<dbReference type="SUPFAM" id="SSF103481">
    <property type="entry name" value="Multidrug resistance efflux transporter EmrE"/>
    <property type="match status" value="1"/>
</dbReference>
<dbReference type="SMR" id="Q95XC7"/>
<keyword evidence="2" id="KW-0812">Transmembrane</keyword>
<feature type="transmembrane region" description="Helical" evidence="2">
    <location>
        <begin position="269"/>
        <end position="291"/>
    </location>
</feature>
<dbReference type="TCDB" id="2.A.7.24.3">
    <property type="family name" value="the drug/metabolite transporter (dmt) superfamily"/>
</dbReference>
<feature type="transmembrane region" description="Helical" evidence="2">
    <location>
        <begin position="156"/>
        <end position="174"/>
    </location>
</feature>
<feature type="transmembrane region" description="Helical" evidence="2">
    <location>
        <begin position="211"/>
        <end position="229"/>
    </location>
</feature>
<gene>
    <name evidence="4" type="ORF">CELE_Y73B6BL.31</name>
    <name evidence="4 6" type="ORF">Y73B6BL.31</name>
</gene>
<feature type="domain" description="Sugar phosphate transporter" evidence="3">
    <location>
        <begin position="156"/>
        <end position="294"/>
    </location>
</feature>
<proteinExistence type="predicted"/>
<feature type="region of interest" description="Disordered" evidence="1">
    <location>
        <begin position="1"/>
        <end position="37"/>
    </location>
</feature>
<dbReference type="AlphaFoldDB" id="Q95XC7"/>
<evidence type="ECO:0000256" key="1">
    <source>
        <dbReference type="SAM" id="MobiDB-lite"/>
    </source>
</evidence>
<dbReference type="Bgee" id="WBGene00022252">
    <property type="expression patterns" value="Expressed in larva and 2 other cell types or tissues"/>
</dbReference>
<feature type="compositionally biased region" description="Low complexity" evidence="1">
    <location>
        <begin position="19"/>
        <end position="28"/>
    </location>
</feature>
<evidence type="ECO:0000256" key="2">
    <source>
        <dbReference type="SAM" id="Phobius"/>
    </source>
</evidence>
<dbReference type="InterPro" id="IPR026505">
    <property type="entry name" value="Solute_c_fam_35_mem_F3/F4"/>
</dbReference>
<dbReference type="KEGG" id="cel:CELE_Y73B6BL.31"/>
<dbReference type="InterPro" id="IPR004853">
    <property type="entry name" value="Sugar_P_trans_dom"/>
</dbReference>
<accession>Q95XC7</accession>
<dbReference type="PANTHER" id="PTHR19346:SF4">
    <property type="entry name" value="SUGAR PHOSPHATE TRANSPORTER DOMAIN-CONTAINING PROTEIN"/>
    <property type="match status" value="1"/>
</dbReference>
<feature type="transmembrane region" description="Helical" evidence="2">
    <location>
        <begin position="180"/>
        <end position="204"/>
    </location>
</feature>
<dbReference type="CTD" id="177408"/>
<dbReference type="PaxDb" id="6239-Y73B6BL.31a"/>
<evidence type="ECO:0000259" key="3">
    <source>
        <dbReference type="Pfam" id="PF03151"/>
    </source>
</evidence>
<dbReference type="ExpressionAtlas" id="Q95XC7">
    <property type="expression patterns" value="baseline and differential"/>
</dbReference>
<dbReference type="FunCoup" id="Q95XC7">
    <property type="interactions" value="101"/>
</dbReference>
<feature type="transmembrane region" description="Helical" evidence="2">
    <location>
        <begin position="359"/>
        <end position="380"/>
    </location>
</feature>
<dbReference type="EMBL" id="BX284604">
    <property type="protein sequence ID" value="CCD74177.1"/>
    <property type="molecule type" value="Genomic_DNA"/>
</dbReference>
<feature type="transmembrane region" description="Helical" evidence="2">
    <location>
        <begin position="333"/>
        <end position="353"/>
    </location>
</feature>
<sequence length="392" mass="43164">MSAEESKDSGFPLLQMEGSSTYSSTSQTDTEDGSRMHGTDVVFDDETAMRRKTMDEENIATKKSTPIMIFLNATIIGLVAITWCLSTQFSKTALNFDKKHFNAPYFMMWFNTNLMILCFPAYIIVDKLRSRRTVNVIVGETFRTFGKKKGFNIRNLFIYVTPFVVFWVGANYPYVRALLLISPSVATSISACNAAFVYILAIIVLGDTINIFKILSVVLAIGGVVVISLDNEMKVEWVGIMCAVISAFMAAVYKVTFKRVIGNASLGDVSLFMSCLGFLNLCINWVPALILALTGVETLQFAYAPWGPMVGAALLSMAFNFTINFGIALLNPLVISVGMLCGIPLNTVIDILFRGLETTTLFLVGTCLIILSFILIIIPYDKLNIGGNLKQC</sequence>
<protein>
    <submittedName>
        <fullName evidence="4">Sugar phosphate transporter domain-containing protein</fullName>
    </submittedName>
</protein>
<dbReference type="RefSeq" id="NP_001023568.1">
    <property type="nucleotide sequence ID" value="NM_001028397.3"/>
</dbReference>
<dbReference type="AGR" id="WB:WBGene00022252"/>
<name>Q95XC7_CAEEL</name>
<dbReference type="PhylomeDB" id="Q95XC7"/>
<dbReference type="Gene3D" id="1.10.3730.20">
    <property type="match status" value="1"/>
</dbReference>